<dbReference type="Proteomes" id="UP001500449">
    <property type="component" value="Unassembled WGS sequence"/>
</dbReference>
<sequence>MTEASAVGSVPAKGSFVRATLAEVGRCPARADFVELRFTTDAGPWKWCFPDPGDRDARPEAVDDTLVLVLGRYGTQAHHVVDGAIGPALPSSEALPMILGGCRPFVSRALIEWGV</sequence>
<evidence type="ECO:0000313" key="1">
    <source>
        <dbReference type="EMBL" id="GAA1826484.1"/>
    </source>
</evidence>
<protein>
    <submittedName>
        <fullName evidence="1">Uncharacterized protein</fullName>
    </submittedName>
</protein>
<comment type="caution">
    <text evidence="1">The sequence shown here is derived from an EMBL/GenBank/DDBJ whole genome shotgun (WGS) entry which is preliminary data.</text>
</comment>
<proteinExistence type="predicted"/>
<keyword evidence="2" id="KW-1185">Reference proteome</keyword>
<gene>
    <name evidence="1" type="ORF">GCM10009836_00110</name>
</gene>
<organism evidence="1 2">
    <name type="scientific">Pseudonocardia ailaonensis</name>
    <dbReference type="NCBI Taxonomy" id="367279"/>
    <lineage>
        <taxon>Bacteria</taxon>
        <taxon>Bacillati</taxon>
        <taxon>Actinomycetota</taxon>
        <taxon>Actinomycetes</taxon>
        <taxon>Pseudonocardiales</taxon>
        <taxon>Pseudonocardiaceae</taxon>
        <taxon>Pseudonocardia</taxon>
    </lineage>
</organism>
<dbReference type="EMBL" id="BAAAQK010000001">
    <property type="protein sequence ID" value="GAA1826484.1"/>
    <property type="molecule type" value="Genomic_DNA"/>
</dbReference>
<accession>A0ABN2MHD0</accession>
<reference evidence="1 2" key="1">
    <citation type="journal article" date="2019" name="Int. J. Syst. Evol. Microbiol.">
        <title>The Global Catalogue of Microorganisms (GCM) 10K type strain sequencing project: providing services to taxonomists for standard genome sequencing and annotation.</title>
        <authorList>
            <consortium name="The Broad Institute Genomics Platform"/>
            <consortium name="The Broad Institute Genome Sequencing Center for Infectious Disease"/>
            <person name="Wu L."/>
            <person name="Ma J."/>
        </authorList>
    </citation>
    <scope>NUCLEOTIDE SEQUENCE [LARGE SCALE GENOMIC DNA]</scope>
    <source>
        <strain evidence="1 2">JCM 16009</strain>
    </source>
</reference>
<dbReference type="RefSeq" id="WP_344411392.1">
    <property type="nucleotide sequence ID" value="NZ_BAAAQK010000001.1"/>
</dbReference>
<name>A0ABN2MHD0_9PSEU</name>
<evidence type="ECO:0000313" key="2">
    <source>
        <dbReference type="Proteomes" id="UP001500449"/>
    </source>
</evidence>